<dbReference type="Gene3D" id="1.20.1260.10">
    <property type="match status" value="1"/>
</dbReference>
<feature type="chain" id="PRO_5016262419" evidence="2">
    <location>
        <begin position="19"/>
        <end position="187"/>
    </location>
</feature>
<evidence type="ECO:0000313" key="5">
    <source>
        <dbReference type="Proteomes" id="UP000245880"/>
    </source>
</evidence>
<evidence type="ECO:0000256" key="2">
    <source>
        <dbReference type="SAM" id="SignalP"/>
    </source>
</evidence>
<dbReference type="OrthoDB" id="883203at2"/>
<dbReference type="PANTHER" id="PTHR38593:SF1">
    <property type="entry name" value="BLR2558 PROTEIN"/>
    <property type="match status" value="1"/>
</dbReference>
<gene>
    <name evidence="4" type="ORF">CLV98_104184</name>
</gene>
<dbReference type="InterPro" id="IPR012347">
    <property type="entry name" value="Ferritin-like"/>
</dbReference>
<dbReference type="PROSITE" id="PS51257">
    <property type="entry name" value="PROKAR_LIPOPROTEIN"/>
    <property type="match status" value="1"/>
</dbReference>
<dbReference type="Pfam" id="PF13628">
    <property type="entry name" value="DUF4142"/>
    <property type="match status" value="1"/>
</dbReference>
<dbReference type="EMBL" id="QGDT01000004">
    <property type="protein sequence ID" value="PWJ58325.1"/>
    <property type="molecule type" value="Genomic_DNA"/>
</dbReference>
<name>A0A316AKL4_9BACT</name>
<feature type="compositionally biased region" description="Basic and acidic residues" evidence="1">
    <location>
        <begin position="28"/>
        <end position="43"/>
    </location>
</feature>
<evidence type="ECO:0000313" key="4">
    <source>
        <dbReference type="EMBL" id="PWJ58325.1"/>
    </source>
</evidence>
<feature type="signal peptide" evidence="2">
    <location>
        <begin position="1"/>
        <end position="18"/>
    </location>
</feature>
<reference evidence="4 5" key="1">
    <citation type="submission" date="2018-03" db="EMBL/GenBank/DDBJ databases">
        <title>Genomic Encyclopedia of Archaeal and Bacterial Type Strains, Phase II (KMG-II): from individual species to whole genera.</title>
        <authorList>
            <person name="Goeker M."/>
        </authorList>
    </citation>
    <scope>NUCLEOTIDE SEQUENCE [LARGE SCALE GENOMIC DNA]</scope>
    <source>
        <strain evidence="4 5">DSM 100346</strain>
    </source>
</reference>
<evidence type="ECO:0000256" key="1">
    <source>
        <dbReference type="SAM" id="MobiDB-lite"/>
    </source>
</evidence>
<evidence type="ECO:0000259" key="3">
    <source>
        <dbReference type="Pfam" id="PF13628"/>
    </source>
</evidence>
<dbReference type="AlphaFoldDB" id="A0A316AKL4"/>
<organism evidence="4 5">
    <name type="scientific">Dyadobacter jejuensis</name>
    <dbReference type="NCBI Taxonomy" id="1082580"/>
    <lineage>
        <taxon>Bacteria</taxon>
        <taxon>Pseudomonadati</taxon>
        <taxon>Bacteroidota</taxon>
        <taxon>Cytophagia</taxon>
        <taxon>Cytophagales</taxon>
        <taxon>Spirosomataceae</taxon>
        <taxon>Dyadobacter</taxon>
    </lineage>
</organism>
<keyword evidence="5" id="KW-1185">Reference proteome</keyword>
<dbReference type="PANTHER" id="PTHR38593">
    <property type="entry name" value="BLR2558 PROTEIN"/>
    <property type="match status" value="1"/>
</dbReference>
<comment type="caution">
    <text evidence="4">The sequence shown here is derived from an EMBL/GenBank/DDBJ whole genome shotgun (WGS) entry which is preliminary data.</text>
</comment>
<protein>
    <submittedName>
        <fullName evidence="4">Putative membrane protein</fullName>
    </submittedName>
</protein>
<feature type="region of interest" description="Disordered" evidence="1">
    <location>
        <begin position="28"/>
        <end position="47"/>
    </location>
</feature>
<dbReference type="Proteomes" id="UP000245880">
    <property type="component" value="Unassembled WGS sequence"/>
</dbReference>
<feature type="domain" description="DUF4142" evidence="3">
    <location>
        <begin position="47"/>
        <end position="182"/>
    </location>
</feature>
<accession>A0A316AKL4</accession>
<proteinExistence type="predicted"/>
<keyword evidence="2" id="KW-0732">Signal</keyword>
<dbReference type="InterPro" id="IPR025419">
    <property type="entry name" value="DUF4142"/>
</dbReference>
<sequence>MKKIGINVAILACFLAVAACNGTQNKDSAEMAEERNEEIHDDTALEDDSEFVVEAADGGMLEVKLGELAQERGLSPHVKSFGEKMAQEHGKANEELKALAKEKNLQLPSQLSDDKQKHFDDLSMKNGKEFDEAYAALMVDDHEEDVKAFKEAAEESHDPEVKAWAAGKVPTLESHLTMAKKLKEQVK</sequence>